<protein>
    <submittedName>
        <fullName evidence="1">Uncharacterized protein</fullName>
    </submittedName>
</protein>
<dbReference type="EMBL" id="FNFY01000006">
    <property type="protein sequence ID" value="SDK63828.1"/>
    <property type="molecule type" value="Genomic_DNA"/>
</dbReference>
<name>A0A1G9DIY0_9BACL</name>
<sequence length="60" mass="7015">MKSYHRGSESMNWSRESIGEEIDAFIIGWGYCRKVHDTEIDTTGDIKTVKFGEKTRHYNC</sequence>
<gene>
    <name evidence="1" type="ORF">SAMN05216216_10622</name>
</gene>
<dbReference type="Proteomes" id="UP000199008">
    <property type="component" value="Unassembled WGS sequence"/>
</dbReference>
<keyword evidence="2" id="KW-1185">Reference proteome</keyword>
<reference evidence="2" key="1">
    <citation type="submission" date="2016-10" db="EMBL/GenBank/DDBJ databases">
        <authorList>
            <person name="Varghese N."/>
            <person name="Submissions S."/>
        </authorList>
    </citation>
    <scope>NUCLEOTIDE SEQUENCE [LARGE SCALE GENOMIC DNA]</scope>
    <source>
        <strain evidence="2">CGMCC 1.8895</strain>
    </source>
</reference>
<dbReference type="AlphaFoldDB" id="A0A1G9DIY0"/>
<organism evidence="1 2">
    <name type="scientific">Lacicoccus qingdaonensis</name>
    <dbReference type="NCBI Taxonomy" id="576118"/>
    <lineage>
        <taxon>Bacteria</taxon>
        <taxon>Bacillati</taxon>
        <taxon>Bacillota</taxon>
        <taxon>Bacilli</taxon>
        <taxon>Bacillales</taxon>
        <taxon>Salinicoccaceae</taxon>
        <taxon>Lacicoccus</taxon>
    </lineage>
</organism>
<evidence type="ECO:0000313" key="2">
    <source>
        <dbReference type="Proteomes" id="UP000199008"/>
    </source>
</evidence>
<proteinExistence type="predicted"/>
<dbReference type="STRING" id="576118.SAMN05216216_10622"/>
<evidence type="ECO:0000313" key="1">
    <source>
        <dbReference type="EMBL" id="SDK63828.1"/>
    </source>
</evidence>
<accession>A0A1G9DIY0</accession>